<dbReference type="Proteomes" id="UP000295807">
    <property type="component" value="Unassembled WGS sequence"/>
</dbReference>
<dbReference type="RefSeq" id="WP_132128935.1">
    <property type="nucleotide sequence ID" value="NZ_CP042432.1"/>
</dbReference>
<gene>
    <name evidence="1" type="ORF">EDD80_104206</name>
</gene>
<dbReference type="Pfam" id="PF13618">
    <property type="entry name" value="Gluconate_2-dh3"/>
    <property type="match status" value="1"/>
</dbReference>
<accession>A0A4R3KU56</accession>
<evidence type="ECO:0000313" key="1">
    <source>
        <dbReference type="EMBL" id="TCS87855.1"/>
    </source>
</evidence>
<keyword evidence="2" id="KW-1185">Reference proteome</keyword>
<organism evidence="1 2">
    <name type="scientific">Anseongella ginsenosidimutans</name>
    <dbReference type="NCBI Taxonomy" id="496056"/>
    <lineage>
        <taxon>Bacteria</taxon>
        <taxon>Pseudomonadati</taxon>
        <taxon>Bacteroidota</taxon>
        <taxon>Sphingobacteriia</taxon>
        <taxon>Sphingobacteriales</taxon>
        <taxon>Sphingobacteriaceae</taxon>
        <taxon>Anseongella</taxon>
    </lineage>
</organism>
<name>A0A4R3KU56_9SPHI</name>
<protein>
    <submittedName>
        <fullName evidence="1">Gluconate 2-dehydrogenase subunit 3-like protein</fullName>
    </submittedName>
</protein>
<reference evidence="1 2" key="1">
    <citation type="submission" date="2019-03" db="EMBL/GenBank/DDBJ databases">
        <title>Genomic Encyclopedia of Type Strains, Phase IV (KMG-IV): sequencing the most valuable type-strain genomes for metagenomic binning, comparative biology and taxonomic classification.</title>
        <authorList>
            <person name="Goeker M."/>
        </authorList>
    </citation>
    <scope>NUCLEOTIDE SEQUENCE [LARGE SCALE GENOMIC DNA]</scope>
    <source>
        <strain evidence="1 2">DSM 21100</strain>
    </source>
</reference>
<comment type="caution">
    <text evidence="1">The sequence shown here is derived from an EMBL/GenBank/DDBJ whole genome shotgun (WGS) entry which is preliminary data.</text>
</comment>
<evidence type="ECO:0000313" key="2">
    <source>
        <dbReference type="Proteomes" id="UP000295807"/>
    </source>
</evidence>
<dbReference type="PROSITE" id="PS51257">
    <property type="entry name" value="PROKAR_LIPOPROTEIN"/>
    <property type="match status" value="1"/>
</dbReference>
<sequence>MDRREALKQTAFLLGGAITASTWAAVVTGCQRPGNITSFTEEGTLNLLSEVAETILPETDTPGAKEAGVGPFIAMMLQDCYEEEDQKLVLDGLTELNKRSKEEFGDVFTETSAENRTTLLTIIDKERIAYNKDKKGEDPPHYFTLIKELTITGYFTSEPGATQALRYVPVPGRYDGCIPYNEGDKIWAT</sequence>
<dbReference type="InterPro" id="IPR027056">
    <property type="entry name" value="Gluconate_2DH_su3"/>
</dbReference>
<dbReference type="OrthoDB" id="6385145at2"/>
<dbReference type="EMBL" id="SMAD01000004">
    <property type="protein sequence ID" value="TCS87855.1"/>
    <property type="molecule type" value="Genomic_DNA"/>
</dbReference>
<proteinExistence type="predicted"/>
<dbReference type="AlphaFoldDB" id="A0A4R3KU56"/>